<comment type="caution">
    <text evidence="5">The sequence shown here is derived from an EMBL/GenBank/DDBJ whole genome shotgun (WGS) entry which is preliminary data.</text>
</comment>
<dbReference type="CDD" id="cd00377">
    <property type="entry name" value="ICL_PEPM"/>
    <property type="match status" value="1"/>
</dbReference>
<evidence type="ECO:0000313" key="5">
    <source>
        <dbReference type="EMBL" id="MBN7773748.1"/>
    </source>
</evidence>
<dbReference type="Proteomes" id="UP000664545">
    <property type="component" value="Unassembled WGS sequence"/>
</dbReference>
<proteinExistence type="inferred from homology"/>
<accession>A0A939DAK4</accession>
<keyword evidence="1 5" id="KW-0413">Isomerase</keyword>
<dbReference type="InterPro" id="IPR012698">
    <property type="entry name" value="PEnolPyrv_PMutase_core"/>
</dbReference>
<dbReference type="InterPro" id="IPR040442">
    <property type="entry name" value="Pyrv_kinase-like_dom_sf"/>
</dbReference>
<dbReference type="Pfam" id="PF01467">
    <property type="entry name" value="CTP_transf_like"/>
    <property type="match status" value="1"/>
</dbReference>
<evidence type="ECO:0000259" key="4">
    <source>
        <dbReference type="Pfam" id="PF01467"/>
    </source>
</evidence>
<name>A0A939DAK4_CLOAM</name>
<dbReference type="EMBL" id="JAFJZZ010000004">
    <property type="protein sequence ID" value="MBN7773748.1"/>
    <property type="molecule type" value="Genomic_DNA"/>
</dbReference>
<gene>
    <name evidence="5" type="primary">aepX</name>
    <name evidence="5" type="ORF">JYB65_10275</name>
</gene>
<dbReference type="SUPFAM" id="SSF51621">
    <property type="entry name" value="Phosphoenolpyruvate/pyruvate domain"/>
    <property type="match status" value="1"/>
</dbReference>
<dbReference type="InterPro" id="IPR014729">
    <property type="entry name" value="Rossmann-like_a/b/a_fold"/>
</dbReference>
<feature type="domain" description="Cytidyltransferase-like" evidence="4">
    <location>
        <begin position="12"/>
        <end position="108"/>
    </location>
</feature>
<dbReference type="Gene3D" id="3.40.50.620">
    <property type="entry name" value="HUPs"/>
    <property type="match status" value="1"/>
</dbReference>
<dbReference type="GO" id="GO:0050188">
    <property type="term" value="F:phosphoenolpyruvate mutase activity"/>
    <property type="evidence" value="ECO:0007669"/>
    <property type="project" value="UniProtKB-EC"/>
</dbReference>
<dbReference type="InterPro" id="IPR004821">
    <property type="entry name" value="Cyt_trans-like"/>
</dbReference>
<dbReference type="PANTHER" id="PTHR42905:SF7">
    <property type="entry name" value="PHOSPHOENOLPYRUVATE PHOSPHOMUTASE"/>
    <property type="match status" value="1"/>
</dbReference>
<dbReference type="RefSeq" id="WP_206582585.1">
    <property type="nucleotide sequence ID" value="NZ_JAFJZZ010000004.1"/>
</dbReference>
<dbReference type="EC" id="5.4.2.9" evidence="2"/>
<dbReference type="InterPro" id="IPR015813">
    <property type="entry name" value="Pyrv/PenolPyrv_kinase-like_dom"/>
</dbReference>
<dbReference type="AlphaFoldDB" id="A0A939DAK4"/>
<dbReference type="Gene3D" id="3.20.20.60">
    <property type="entry name" value="Phosphoenolpyruvate-binding domains"/>
    <property type="match status" value="1"/>
</dbReference>
<dbReference type="PANTHER" id="PTHR42905">
    <property type="entry name" value="PHOSPHOENOLPYRUVATE CARBOXYLASE"/>
    <property type="match status" value="1"/>
</dbReference>
<comment type="similarity">
    <text evidence="3">Belongs to the isocitrate lyase/PEP mutase superfamily. PEP mutase family.</text>
</comment>
<protein>
    <recommendedName>
        <fullName evidence="2">phosphoenolpyruvate mutase</fullName>
        <ecNumber evidence="2">5.4.2.9</ecNumber>
    </recommendedName>
</protein>
<evidence type="ECO:0000256" key="1">
    <source>
        <dbReference type="ARBA" id="ARBA00023235"/>
    </source>
</evidence>
<evidence type="ECO:0000256" key="2">
    <source>
        <dbReference type="ARBA" id="ARBA00024063"/>
    </source>
</evidence>
<organism evidence="5 6">
    <name type="scientific">Clostridium aminobutyricum</name>
    <dbReference type="NCBI Taxonomy" id="33953"/>
    <lineage>
        <taxon>Bacteria</taxon>
        <taxon>Bacillati</taxon>
        <taxon>Bacillota</taxon>
        <taxon>Clostridia</taxon>
        <taxon>Eubacteriales</taxon>
        <taxon>Clostridiaceae</taxon>
        <taxon>Clostridium</taxon>
    </lineage>
</organism>
<keyword evidence="6" id="KW-1185">Reference proteome</keyword>
<sequence length="432" mass="48317">MAKKVFMSCSSDILHYGHIRIFEKAAELGELTVGVLTDHVVAQYKRIPLVPFQERINLIKSLSCVTNVVEQDELSYKKIIEQLKPDVIVHGDDWVTGKQASLREEVMNLVSSYGGQVIEFPYTNDININVLEGRFAERYTVPEIRRGMLKKLLKLKKPLSVLEAHNGLTGLIVENTQVNVDGGIKQFDAMWVSSLCDSSSRGKPDIELVDISKRIERINEIMEVTTKPIILDGDTGGLAEHFVYTVQTLERLGVSAIIIEDKIGLKMNSLFGTEVEQTQDTIENFSEKIKKGKQALRTNDFMIIARIESLILGQGIEDALKRAIAYVEAGADGIMIHSKEKSPDEVYEFSEKFKLRFPNVCLVAVPTTYNTETEAALAAHGFDIVIHANHLLRSAFPAMEKVAQKILLHGSTKCVEEDCMPIKDVISFIPLK</sequence>
<dbReference type="Pfam" id="PF13714">
    <property type="entry name" value="PEP_mutase"/>
    <property type="match status" value="1"/>
</dbReference>
<dbReference type="InterPro" id="IPR039556">
    <property type="entry name" value="ICL/PEPM"/>
</dbReference>
<dbReference type="NCBIfam" id="TIGR00125">
    <property type="entry name" value="cyt_tran_rel"/>
    <property type="match status" value="1"/>
</dbReference>
<dbReference type="NCBIfam" id="TIGR02320">
    <property type="entry name" value="PEP_mutase"/>
    <property type="match status" value="1"/>
</dbReference>
<reference evidence="5" key="1">
    <citation type="submission" date="2021-02" db="EMBL/GenBank/DDBJ databases">
        <title>Abyssanaerobacter marinus gen.nov., sp., nov, anaerobic bacterium isolated from the Onnuri vent field of Indian Ocean and suggestion of Mogibacteriaceae fam. nov., and proposal of reclassification of ambiguous this family's genus member.</title>
        <authorList>
            <person name="Kim Y.J."/>
            <person name="Yang J.-A."/>
        </authorList>
    </citation>
    <scope>NUCLEOTIDE SEQUENCE</scope>
    <source>
        <strain evidence="5">DSM 2634</strain>
    </source>
</reference>
<evidence type="ECO:0000256" key="3">
    <source>
        <dbReference type="ARBA" id="ARBA00038455"/>
    </source>
</evidence>
<evidence type="ECO:0000313" key="6">
    <source>
        <dbReference type="Proteomes" id="UP000664545"/>
    </source>
</evidence>
<dbReference type="SUPFAM" id="SSF52374">
    <property type="entry name" value="Nucleotidylyl transferase"/>
    <property type="match status" value="1"/>
</dbReference>